<organism evidence="2 3">
    <name type="scientific">Actinomadura fibrosa</name>
    <dbReference type="NCBI Taxonomy" id="111802"/>
    <lineage>
        <taxon>Bacteria</taxon>
        <taxon>Bacillati</taxon>
        <taxon>Actinomycetota</taxon>
        <taxon>Actinomycetes</taxon>
        <taxon>Streptosporangiales</taxon>
        <taxon>Thermomonosporaceae</taxon>
        <taxon>Actinomadura</taxon>
    </lineage>
</organism>
<dbReference type="Proteomes" id="UP001597063">
    <property type="component" value="Unassembled WGS sequence"/>
</dbReference>
<dbReference type="RefSeq" id="WP_131756109.1">
    <property type="nucleotide sequence ID" value="NZ_CAACUY010000012.1"/>
</dbReference>
<protein>
    <submittedName>
        <fullName evidence="2">Uncharacterized protein</fullName>
    </submittedName>
</protein>
<evidence type="ECO:0000313" key="3">
    <source>
        <dbReference type="Proteomes" id="UP001597063"/>
    </source>
</evidence>
<accession>A0ABW2XMH4</accession>
<evidence type="ECO:0000256" key="1">
    <source>
        <dbReference type="SAM" id="MobiDB-lite"/>
    </source>
</evidence>
<keyword evidence="3" id="KW-1185">Reference proteome</keyword>
<feature type="compositionally biased region" description="Gly residues" evidence="1">
    <location>
        <begin position="74"/>
        <end position="84"/>
    </location>
</feature>
<evidence type="ECO:0000313" key="2">
    <source>
        <dbReference type="EMBL" id="MFD0685665.1"/>
    </source>
</evidence>
<dbReference type="EMBL" id="JBHTGP010000006">
    <property type="protein sequence ID" value="MFD0685665.1"/>
    <property type="molecule type" value="Genomic_DNA"/>
</dbReference>
<sequence length="281" mass="28939">MKRRTDRIIAISSVVAVAVVPTAIVMGVKIGHSSPKGDGALEPSAAMVRQDPVGQGDAADSAAPKTSGSAQPGAGSGNGAGNRSGGASRKPVPGPALRSFTRVTDVKLSGGSRNYQWLTETATFRTWPTFAMSAVGHRQIMKDGVLTKVTQKVVVSGSTLSGYDGEKWTKSKLTSKQLATLRNGSDPRQLTYVIRSVPGVTATGPNASGSSHYLAQAVLGAVYTLLPKDVASRARAVLPDSTAVGLDLWADAKSGRPSWVGLNAAVPGTNLTGSMTFSSYG</sequence>
<name>A0ABW2XMH4_9ACTN</name>
<feature type="region of interest" description="Disordered" evidence="1">
    <location>
        <begin position="51"/>
        <end position="98"/>
    </location>
</feature>
<comment type="caution">
    <text evidence="2">The sequence shown here is derived from an EMBL/GenBank/DDBJ whole genome shotgun (WGS) entry which is preliminary data.</text>
</comment>
<proteinExistence type="predicted"/>
<reference evidence="3" key="1">
    <citation type="journal article" date="2019" name="Int. J. Syst. Evol. Microbiol.">
        <title>The Global Catalogue of Microorganisms (GCM) 10K type strain sequencing project: providing services to taxonomists for standard genome sequencing and annotation.</title>
        <authorList>
            <consortium name="The Broad Institute Genomics Platform"/>
            <consortium name="The Broad Institute Genome Sequencing Center for Infectious Disease"/>
            <person name="Wu L."/>
            <person name="Ma J."/>
        </authorList>
    </citation>
    <scope>NUCLEOTIDE SEQUENCE [LARGE SCALE GENOMIC DNA]</scope>
    <source>
        <strain evidence="3">JCM 9371</strain>
    </source>
</reference>
<gene>
    <name evidence="2" type="ORF">ACFQZM_14230</name>
</gene>